<evidence type="ECO:0000313" key="3">
    <source>
        <dbReference type="Proteomes" id="UP000766336"/>
    </source>
</evidence>
<protein>
    <submittedName>
        <fullName evidence="2">NAD(P)-dependent oxidoreductase</fullName>
    </submittedName>
</protein>
<keyword evidence="3" id="KW-1185">Reference proteome</keyword>
<dbReference type="PANTHER" id="PTHR43245">
    <property type="entry name" value="BIFUNCTIONAL POLYMYXIN RESISTANCE PROTEIN ARNA"/>
    <property type="match status" value="1"/>
</dbReference>
<dbReference type="EMBL" id="JAHCDA010000001">
    <property type="protein sequence ID" value="MBS7810275.1"/>
    <property type="molecule type" value="Genomic_DNA"/>
</dbReference>
<organism evidence="2 3">
    <name type="scientific">Roseococcus pinisoli</name>
    <dbReference type="NCBI Taxonomy" id="2835040"/>
    <lineage>
        <taxon>Bacteria</taxon>
        <taxon>Pseudomonadati</taxon>
        <taxon>Pseudomonadota</taxon>
        <taxon>Alphaproteobacteria</taxon>
        <taxon>Acetobacterales</taxon>
        <taxon>Roseomonadaceae</taxon>
        <taxon>Roseococcus</taxon>
    </lineage>
</organism>
<evidence type="ECO:0000313" key="2">
    <source>
        <dbReference type="EMBL" id="MBS7810275.1"/>
    </source>
</evidence>
<gene>
    <name evidence="2" type="ORF">KHU32_04955</name>
</gene>
<comment type="caution">
    <text evidence="2">The sequence shown here is derived from an EMBL/GenBank/DDBJ whole genome shotgun (WGS) entry which is preliminary data.</text>
</comment>
<sequence length="307" mass="32018">MTSALVTGATGFIGAALVRVLLASGWDVQAVGRRPAAVRTHLLDIEDVSRDGLLDLLKQSGCDVVFHLAGTAGGAGASLERVNVGFAKALLEAAALAPRRPSVVLAGTAAEYGEVSERDLPVREDHPCHPATPYAASKLRQTQLGLAAAATGQTVYLPRLFNVVGCGMRPHLALGRFAREVSALGKDGGVLTTGRLDAYRDFIALDDAVRVLIGLSQSPSAAGRVVNLCSGVPLRMDHMLDALLQATDVPVRLEIDTALSGVSAVPCMYGCTRRLASLGFTLAVPDVAAEMARLLNGYDDAMMSTAC</sequence>
<dbReference type="CDD" id="cd08946">
    <property type="entry name" value="SDR_e"/>
    <property type="match status" value="1"/>
</dbReference>
<dbReference type="InterPro" id="IPR001509">
    <property type="entry name" value="Epimerase_deHydtase"/>
</dbReference>
<dbReference type="Proteomes" id="UP000766336">
    <property type="component" value="Unassembled WGS sequence"/>
</dbReference>
<dbReference type="Gene3D" id="3.40.50.720">
    <property type="entry name" value="NAD(P)-binding Rossmann-like Domain"/>
    <property type="match status" value="1"/>
</dbReference>
<accession>A0ABS5QBD9</accession>
<dbReference type="InterPro" id="IPR036291">
    <property type="entry name" value="NAD(P)-bd_dom_sf"/>
</dbReference>
<dbReference type="Gene3D" id="3.90.25.10">
    <property type="entry name" value="UDP-galactose 4-epimerase, domain 1"/>
    <property type="match status" value="1"/>
</dbReference>
<dbReference type="SUPFAM" id="SSF51735">
    <property type="entry name" value="NAD(P)-binding Rossmann-fold domains"/>
    <property type="match status" value="1"/>
</dbReference>
<dbReference type="Pfam" id="PF01370">
    <property type="entry name" value="Epimerase"/>
    <property type="match status" value="1"/>
</dbReference>
<dbReference type="RefSeq" id="WP_213668904.1">
    <property type="nucleotide sequence ID" value="NZ_JAHCDA010000001.1"/>
</dbReference>
<feature type="domain" description="NAD-dependent epimerase/dehydratase" evidence="1">
    <location>
        <begin position="4"/>
        <end position="228"/>
    </location>
</feature>
<proteinExistence type="predicted"/>
<evidence type="ECO:0000259" key="1">
    <source>
        <dbReference type="Pfam" id="PF01370"/>
    </source>
</evidence>
<reference evidence="2 3" key="1">
    <citation type="submission" date="2021-05" db="EMBL/GenBank/DDBJ databases">
        <title>Roseococcus sp. XZZS9, whole genome shotgun sequencing project.</title>
        <authorList>
            <person name="Zhao G."/>
            <person name="Shen L."/>
        </authorList>
    </citation>
    <scope>NUCLEOTIDE SEQUENCE [LARGE SCALE GENOMIC DNA]</scope>
    <source>
        <strain evidence="2 3">XZZS9</strain>
    </source>
</reference>
<name>A0ABS5QBD9_9PROT</name>
<dbReference type="InterPro" id="IPR050177">
    <property type="entry name" value="Lipid_A_modif_metabolic_enz"/>
</dbReference>